<dbReference type="Proteomes" id="UP000053429">
    <property type="component" value="Unassembled WGS sequence"/>
</dbReference>
<dbReference type="OrthoDB" id="4244471at2"/>
<proteinExistence type="predicted"/>
<name>A0A101TPI4_9ACTN</name>
<dbReference type="EMBL" id="LMWY01000044">
    <property type="protein sequence ID" value="KUN96087.1"/>
    <property type="molecule type" value="Genomic_DNA"/>
</dbReference>
<organism evidence="1 2">
    <name type="scientific">Streptomyces caeruleatus</name>
    <dbReference type="NCBI Taxonomy" id="661399"/>
    <lineage>
        <taxon>Bacteria</taxon>
        <taxon>Bacillati</taxon>
        <taxon>Actinomycetota</taxon>
        <taxon>Actinomycetes</taxon>
        <taxon>Kitasatosporales</taxon>
        <taxon>Streptomycetaceae</taxon>
        <taxon>Streptomyces</taxon>
    </lineage>
</organism>
<protein>
    <submittedName>
        <fullName evidence="1">Uncharacterized protein</fullName>
    </submittedName>
</protein>
<dbReference type="AlphaFoldDB" id="A0A101TPI4"/>
<gene>
    <name evidence="1" type="ORF">AQJ67_33055</name>
</gene>
<sequence>MADDEAYYADGAGRSLAKNFELQAYDLRAYLKKFENETGEEAISDGFGLLTESDEVRNAYIEYSTSAASAMKAVHEHLDAIADALRKVNKSTEVNDDETAVLFGKASGGDK</sequence>
<evidence type="ECO:0000313" key="1">
    <source>
        <dbReference type="EMBL" id="KUN96087.1"/>
    </source>
</evidence>
<keyword evidence="2" id="KW-1185">Reference proteome</keyword>
<reference evidence="1 2" key="1">
    <citation type="submission" date="2015-10" db="EMBL/GenBank/DDBJ databases">
        <title>Draft genome sequence of Streptomyces caeruleatus NRRL B-24802, type strain for the species Streptomyces caeruleatus.</title>
        <authorList>
            <person name="Ruckert C."/>
            <person name="Winkler A."/>
            <person name="Kalinowski J."/>
            <person name="Kampfer P."/>
            <person name="Glaeser S."/>
        </authorList>
    </citation>
    <scope>NUCLEOTIDE SEQUENCE [LARGE SCALE GENOMIC DNA]</scope>
    <source>
        <strain evidence="1 2">NRRL B-24802</strain>
    </source>
</reference>
<comment type="caution">
    <text evidence="1">The sequence shown here is derived from an EMBL/GenBank/DDBJ whole genome shotgun (WGS) entry which is preliminary data.</text>
</comment>
<dbReference type="RefSeq" id="WP_062723045.1">
    <property type="nucleotide sequence ID" value="NZ_KQ948936.1"/>
</dbReference>
<accession>A0A101TPI4</accession>
<evidence type="ECO:0000313" key="2">
    <source>
        <dbReference type="Proteomes" id="UP000053429"/>
    </source>
</evidence>